<evidence type="ECO:0000313" key="4">
    <source>
        <dbReference type="Proteomes" id="UP000656042"/>
    </source>
</evidence>
<accession>A0A8J3C346</accession>
<evidence type="ECO:0008006" key="5">
    <source>
        <dbReference type="Google" id="ProtNLM"/>
    </source>
</evidence>
<reference evidence="3" key="1">
    <citation type="journal article" date="2014" name="Int. J. Syst. Evol. Microbiol.">
        <title>Complete genome sequence of Corynebacterium casei LMG S-19264T (=DSM 44701T), isolated from a smear-ripened cheese.</title>
        <authorList>
            <consortium name="US DOE Joint Genome Institute (JGI-PGF)"/>
            <person name="Walter F."/>
            <person name="Albersmeier A."/>
            <person name="Kalinowski J."/>
            <person name="Ruckert C."/>
        </authorList>
    </citation>
    <scope>NUCLEOTIDE SEQUENCE</scope>
    <source>
        <strain evidence="3">CGMCC 4.7299</strain>
    </source>
</reference>
<dbReference type="EMBL" id="BMMX01000037">
    <property type="protein sequence ID" value="GGL11775.1"/>
    <property type="molecule type" value="Genomic_DNA"/>
</dbReference>
<gene>
    <name evidence="3" type="ORF">GCM10012284_53120</name>
</gene>
<keyword evidence="1" id="KW-0472">Membrane</keyword>
<organism evidence="3 4">
    <name type="scientific">Mangrovihabitans endophyticus</name>
    <dbReference type="NCBI Taxonomy" id="1751298"/>
    <lineage>
        <taxon>Bacteria</taxon>
        <taxon>Bacillati</taxon>
        <taxon>Actinomycetota</taxon>
        <taxon>Actinomycetes</taxon>
        <taxon>Micromonosporales</taxon>
        <taxon>Micromonosporaceae</taxon>
        <taxon>Mangrovihabitans</taxon>
    </lineage>
</organism>
<comment type="caution">
    <text evidence="3">The sequence shown here is derived from an EMBL/GenBank/DDBJ whole genome shotgun (WGS) entry which is preliminary data.</text>
</comment>
<keyword evidence="4" id="KW-1185">Reference proteome</keyword>
<name>A0A8J3C346_9ACTN</name>
<keyword evidence="1" id="KW-0812">Transmembrane</keyword>
<protein>
    <recommendedName>
        <fullName evidence="5">DUF1440 domain-containing protein</fullName>
    </recommendedName>
</protein>
<proteinExistence type="predicted"/>
<evidence type="ECO:0000256" key="1">
    <source>
        <dbReference type="SAM" id="Phobius"/>
    </source>
</evidence>
<dbReference type="Proteomes" id="UP000656042">
    <property type="component" value="Unassembled WGS sequence"/>
</dbReference>
<dbReference type="AlphaFoldDB" id="A0A8J3C346"/>
<feature type="chain" id="PRO_5038361058" description="DUF1440 domain-containing protein" evidence="2">
    <location>
        <begin position="23"/>
        <end position="158"/>
    </location>
</feature>
<reference evidence="3" key="2">
    <citation type="submission" date="2020-09" db="EMBL/GenBank/DDBJ databases">
        <authorList>
            <person name="Sun Q."/>
            <person name="Zhou Y."/>
        </authorList>
    </citation>
    <scope>NUCLEOTIDE SEQUENCE</scope>
    <source>
        <strain evidence="3">CGMCC 4.7299</strain>
    </source>
</reference>
<evidence type="ECO:0000256" key="2">
    <source>
        <dbReference type="SAM" id="SignalP"/>
    </source>
</evidence>
<feature type="signal peptide" evidence="2">
    <location>
        <begin position="1"/>
        <end position="22"/>
    </location>
</feature>
<keyword evidence="1" id="KW-1133">Transmembrane helix</keyword>
<evidence type="ECO:0000313" key="3">
    <source>
        <dbReference type="EMBL" id="GGL11775.1"/>
    </source>
</evidence>
<sequence>MAMRSILHGMAAGAAGTTALNAATYTDMTARARPASDTPQQTVEAIEQRLPASIPGDGDQHQNRVAGLGSLSGIVTGVGIGAVAGLLRRTGLRLSFPVGAALTGLGAMAATDGSMAALRVSDPRTWSSTDWLSDVVPHLIYGAVTWAVLQALDGPGSA</sequence>
<keyword evidence="2" id="KW-0732">Signal</keyword>
<feature type="transmembrane region" description="Helical" evidence="1">
    <location>
        <begin position="65"/>
        <end position="87"/>
    </location>
</feature>